<dbReference type="EC" id="2.1.2.3" evidence="1"/>
<protein>
    <submittedName>
        <fullName evidence="1">Phosphoribosylaminoimidazolecarboxamide formyltransferase</fullName>
        <ecNumber evidence="1">2.1.2.3</ecNumber>
    </submittedName>
</protein>
<gene>
    <name evidence="1" type="ORF">HCN08_19360</name>
</gene>
<dbReference type="SMART" id="SM00798">
    <property type="entry name" value="AICARFT_IMPCHas"/>
    <property type="match status" value="1"/>
</dbReference>
<sequence>MHLPLRYGTNPQQTAASAAPVRPDVWPVRVLNGEPSYINLLDALSGWQLVREAAAALGRPAAASFKHVSPAGAALAGPLDAATAALYRIGVDAGPLASAYVRARDADPKSSYGDFAAVSHPVDAELAELLGQVVSDGIVAPGFEPGTVAALRRKKKGGFLVVEADPGFVPPAQEEREVHGLRLTQQRDDVPLHSSLLDDPVCGGPLPPGARADLLLGLAVVRYTQSNSVCYVRDGVTLGIGAGQQSRVDCTRLAGAKADAWWLRRHPAVRALDFLPGVRRQERVNWQVRFVEGDMTADERARFGRALAAPACNLGDAERRAWLAGLDGVSFASDGALPFRDNVDHAARHGVRWIAEPGGSIRSGEVADACREHGVCLVHTRLRLFRH</sequence>
<organism evidence="1 2">
    <name type="scientific">Actinacidiphila epipremni</name>
    <dbReference type="NCBI Taxonomy" id="2053013"/>
    <lineage>
        <taxon>Bacteria</taxon>
        <taxon>Bacillati</taxon>
        <taxon>Actinomycetota</taxon>
        <taxon>Actinomycetes</taxon>
        <taxon>Kitasatosporales</taxon>
        <taxon>Streptomycetaceae</taxon>
        <taxon>Actinacidiphila</taxon>
    </lineage>
</organism>
<dbReference type="NCBIfam" id="NF005492">
    <property type="entry name" value="PRK07106.1"/>
    <property type="match status" value="1"/>
</dbReference>
<dbReference type="InterPro" id="IPR024050">
    <property type="entry name" value="AICAR_Tfase_insert_dom_sf"/>
</dbReference>
<dbReference type="InterPro" id="IPR002695">
    <property type="entry name" value="PurH-like"/>
</dbReference>
<dbReference type="Gene3D" id="1.10.287.440">
    <property type="match status" value="1"/>
</dbReference>
<evidence type="ECO:0000313" key="1">
    <source>
        <dbReference type="EMBL" id="NJP45542.1"/>
    </source>
</evidence>
<dbReference type="SUPFAM" id="SSF53927">
    <property type="entry name" value="Cytidine deaminase-like"/>
    <property type="match status" value="1"/>
</dbReference>
<name>A0ABX0ZRC7_9ACTN</name>
<evidence type="ECO:0000313" key="2">
    <source>
        <dbReference type="Proteomes" id="UP000734511"/>
    </source>
</evidence>
<dbReference type="RefSeq" id="WP_167984389.1">
    <property type="nucleotide sequence ID" value="NZ_JAATEJ010000015.1"/>
</dbReference>
<keyword evidence="2" id="KW-1185">Reference proteome</keyword>
<dbReference type="InterPro" id="IPR024051">
    <property type="entry name" value="AICAR_Tfase_dup_dom_sf"/>
</dbReference>
<dbReference type="InterPro" id="IPR016193">
    <property type="entry name" value="Cytidine_deaminase-like"/>
</dbReference>
<dbReference type="Gene3D" id="3.40.140.20">
    <property type="match status" value="2"/>
</dbReference>
<accession>A0ABX0ZRC7</accession>
<reference evidence="1 2" key="1">
    <citation type="submission" date="2020-03" db="EMBL/GenBank/DDBJ databases">
        <title>WGS of actinomycetes isolated from Thailand.</title>
        <authorList>
            <person name="Thawai C."/>
        </authorList>
    </citation>
    <scope>NUCLEOTIDE SEQUENCE [LARGE SCALE GENOMIC DNA]</scope>
    <source>
        <strain evidence="1 2">PRB2-1</strain>
    </source>
</reference>
<proteinExistence type="predicted"/>
<dbReference type="Pfam" id="PF01808">
    <property type="entry name" value="AICARFT_IMPCHas"/>
    <property type="match status" value="1"/>
</dbReference>
<dbReference type="EMBL" id="JAATEJ010000015">
    <property type="protein sequence ID" value="NJP45542.1"/>
    <property type="molecule type" value="Genomic_DNA"/>
</dbReference>
<dbReference type="Proteomes" id="UP000734511">
    <property type="component" value="Unassembled WGS sequence"/>
</dbReference>
<keyword evidence="1" id="KW-0808">Transferase</keyword>
<dbReference type="GO" id="GO:0004643">
    <property type="term" value="F:phosphoribosylaminoimidazolecarboxamide formyltransferase activity"/>
    <property type="evidence" value="ECO:0007669"/>
    <property type="project" value="UniProtKB-EC"/>
</dbReference>
<dbReference type="PANTHER" id="PTHR11692:SF0">
    <property type="entry name" value="BIFUNCTIONAL PURINE BIOSYNTHESIS PROTEIN ATIC"/>
    <property type="match status" value="1"/>
</dbReference>
<dbReference type="PANTHER" id="PTHR11692">
    <property type="entry name" value="BIFUNCTIONAL PURINE BIOSYNTHESIS PROTEIN PURH"/>
    <property type="match status" value="1"/>
</dbReference>
<comment type="caution">
    <text evidence="1">The sequence shown here is derived from an EMBL/GenBank/DDBJ whole genome shotgun (WGS) entry which is preliminary data.</text>
</comment>